<protein>
    <submittedName>
        <fullName evidence="6">Extracellular solute-binding protein</fullName>
    </submittedName>
</protein>
<feature type="binding site" evidence="4">
    <location>
        <position position="228"/>
    </location>
    <ligand>
        <name>Fe cation</name>
        <dbReference type="ChEBI" id="CHEBI:24875"/>
    </ligand>
</feature>
<keyword evidence="3 5" id="KW-0732">Signal</keyword>
<comment type="similarity">
    <text evidence="1">Belongs to the bacterial solute-binding protein 1 family.</text>
</comment>
<feature type="chain" id="PRO_5017329136" evidence="5">
    <location>
        <begin position="18"/>
        <end position="339"/>
    </location>
</feature>
<evidence type="ECO:0000313" key="6">
    <source>
        <dbReference type="EMBL" id="RJS46842.1"/>
    </source>
</evidence>
<keyword evidence="4" id="KW-0479">Metal-binding</keyword>
<dbReference type="PROSITE" id="PS51257">
    <property type="entry name" value="PROKAR_LIPOPROTEIN"/>
    <property type="match status" value="1"/>
</dbReference>
<reference evidence="7" key="1">
    <citation type="submission" date="2018-09" db="EMBL/GenBank/DDBJ databases">
        <authorList>
            <person name="Zhu H."/>
        </authorList>
    </citation>
    <scope>NUCLEOTIDE SEQUENCE [LARGE SCALE GENOMIC DNA]</scope>
    <source>
        <strain evidence="7">K1W22B-1</strain>
    </source>
</reference>
<organism evidence="6 7">
    <name type="scientific">Nocardioides cavernaquae</name>
    <dbReference type="NCBI Taxonomy" id="2321396"/>
    <lineage>
        <taxon>Bacteria</taxon>
        <taxon>Bacillati</taxon>
        <taxon>Actinomycetota</taxon>
        <taxon>Actinomycetes</taxon>
        <taxon>Propionibacteriales</taxon>
        <taxon>Nocardioidaceae</taxon>
        <taxon>Nocardioides</taxon>
    </lineage>
</organism>
<dbReference type="AlphaFoldDB" id="A0A3A5H8V0"/>
<keyword evidence="4" id="KW-0408">Iron</keyword>
<evidence type="ECO:0000256" key="3">
    <source>
        <dbReference type="ARBA" id="ARBA00022729"/>
    </source>
</evidence>
<dbReference type="Proteomes" id="UP000276542">
    <property type="component" value="Unassembled WGS sequence"/>
</dbReference>
<dbReference type="GO" id="GO:0030288">
    <property type="term" value="C:outer membrane-bounded periplasmic space"/>
    <property type="evidence" value="ECO:0007669"/>
    <property type="project" value="TreeGrafter"/>
</dbReference>
<dbReference type="GO" id="GO:0046872">
    <property type="term" value="F:metal ion binding"/>
    <property type="evidence" value="ECO:0007669"/>
    <property type="project" value="UniProtKB-KW"/>
</dbReference>
<keyword evidence="2" id="KW-0406">Ion transport</keyword>
<keyword evidence="2" id="KW-0813">Transport</keyword>
<feature type="binding site" evidence="4">
    <location>
        <position position="227"/>
    </location>
    <ligand>
        <name>Fe cation</name>
        <dbReference type="ChEBI" id="CHEBI:24875"/>
    </ligand>
</feature>
<dbReference type="EMBL" id="QYRP01000002">
    <property type="protein sequence ID" value="RJS46842.1"/>
    <property type="molecule type" value="Genomic_DNA"/>
</dbReference>
<dbReference type="OrthoDB" id="9769567at2"/>
<dbReference type="InterPro" id="IPR026045">
    <property type="entry name" value="Ferric-bd"/>
</dbReference>
<evidence type="ECO:0000256" key="4">
    <source>
        <dbReference type="PIRSR" id="PIRSR002825-1"/>
    </source>
</evidence>
<keyword evidence="7" id="KW-1185">Reference proteome</keyword>
<gene>
    <name evidence="6" type="ORF">D4739_11875</name>
</gene>
<comment type="caution">
    <text evidence="6">The sequence shown here is derived from an EMBL/GenBank/DDBJ whole genome shotgun (WGS) entry which is preliminary data.</text>
</comment>
<keyword evidence="2" id="KW-0410">Iron transport</keyword>
<feature type="binding site" evidence="4">
    <location>
        <position position="39"/>
    </location>
    <ligand>
        <name>Fe cation</name>
        <dbReference type="ChEBI" id="CHEBI:24875"/>
    </ligand>
</feature>
<accession>A0A3A5H8V0</accession>
<dbReference type="PANTHER" id="PTHR30006:SF15">
    <property type="entry name" value="IRON-UTILIZATION PERIPLASMIC PROTEIN"/>
    <property type="match status" value="1"/>
</dbReference>
<dbReference type="GO" id="GO:0006826">
    <property type="term" value="P:iron ion transport"/>
    <property type="evidence" value="ECO:0007669"/>
    <property type="project" value="UniProtKB-KW"/>
</dbReference>
<name>A0A3A5H8V0_9ACTN</name>
<sequence length="339" mass="36388">MRTSALLATGLALAAFATTGCSVLGGEDPADLQVYTGRHYGSEKVFEKFTKDTGITVDILSGDDADLLERIKAEGAKSTADIFMTVSAGPLWNAADQGLLESLDSTVLDKAVPAQYRDADDRWFGLVRRARTVVYDPAKVDPKEFDAKDTYAGLTDPKWKGRLCMRDLSGAYTTSLVASLINLHGYDKTLAMVKGWLANDVEIMGNDVELLEAISAGTCEVGISNHYYLARGQADGELKDVALYWASQQGAGVHENISGAGVVATSDAKAKAQEFLEWLATEGQDDMLEGNHEFPVNPEVPADEAALAFGPFKAMSVDAEAYGQLNPDAVKLLAEADYK</sequence>
<dbReference type="PANTHER" id="PTHR30006">
    <property type="entry name" value="THIAMINE-BINDING PERIPLASMIC PROTEIN-RELATED"/>
    <property type="match status" value="1"/>
</dbReference>
<evidence type="ECO:0000256" key="2">
    <source>
        <dbReference type="ARBA" id="ARBA00022496"/>
    </source>
</evidence>
<evidence type="ECO:0000256" key="1">
    <source>
        <dbReference type="ARBA" id="ARBA00008520"/>
    </source>
</evidence>
<dbReference type="Gene3D" id="3.40.190.10">
    <property type="entry name" value="Periplasmic binding protein-like II"/>
    <property type="match status" value="2"/>
</dbReference>
<proteinExistence type="inferred from homology"/>
<evidence type="ECO:0000313" key="7">
    <source>
        <dbReference type="Proteomes" id="UP000276542"/>
    </source>
</evidence>
<dbReference type="RefSeq" id="WP_120060813.1">
    <property type="nucleotide sequence ID" value="NZ_QYRP01000002.1"/>
</dbReference>
<dbReference type="PIRSF" id="PIRSF002825">
    <property type="entry name" value="CfbpA"/>
    <property type="match status" value="1"/>
</dbReference>
<dbReference type="InterPro" id="IPR006059">
    <property type="entry name" value="SBP"/>
</dbReference>
<dbReference type="SUPFAM" id="SSF53850">
    <property type="entry name" value="Periplasmic binding protein-like II"/>
    <property type="match status" value="1"/>
</dbReference>
<evidence type="ECO:0000256" key="5">
    <source>
        <dbReference type="SAM" id="SignalP"/>
    </source>
</evidence>
<dbReference type="Pfam" id="PF13416">
    <property type="entry name" value="SBP_bac_8"/>
    <property type="match status" value="1"/>
</dbReference>
<feature type="signal peptide" evidence="5">
    <location>
        <begin position="1"/>
        <end position="17"/>
    </location>
</feature>